<feature type="transmembrane region" description="Helical" evidence="1">
    <location>
        <begin position="6"/>
        <end position="29"/>
    </location>
</feature>
<protein>
    <submittedName>
        <fullName evidence="2">Uncharacterized protein</fullName>
    </submittedName>
</protein>
<evidence type="ECO:0000256" key="1">
    <source>
        <dbReference type="SAM" id="Phobius"/>
    </source>
</evidence>
<accession>A0A5B7H1F8</accession>
<organism evidence="2 3">
    <name type="scientific">Portunus trituberculatus</name>
    <name type="common">Swimming crab</name>
    <name type="synonym">Neptunus trituberculatus</name>
    <dbReference type="NCBI Taxonomy" id="210409"/>
    <lineage>
        <taxon>Eukaryota</taxon>
        <taxon>Metazoa</taxon>
        <taxon>Ecdysozoa</taxon>
        <taxon>Arthropoda</taxon>
        <taxon>Crustacea</taxon>
        <taxon>Multicrustacea</taxon>
        <taxon>Malacostraca</taxon>
        <taxon>Eumalacostraca</taxon>
        <taxon>Eucarida</taxon>
        <taxon>Decapoda</taxon>
        <taxon>Pleocyemata</taxon>
        <taxon>Brachyura</taxon>
        <taxon>Eubrachyura</taxon>
        <taxon>Portunoidea</taxon>
        <taxon>Portunidae</taxon>
        <taxon>Portuninae</taxon>
        <taxon>Portunus</taxon>
    </lineage>
</organism>
<keyword evidence="1" id="KW-1133">Transmembrane helix</keyword>
<dbReference type="EMBL" id="VSRR010021138">
    <property type="protein sequence ID" value="MPC63686.1"/>
    <property type="molecule type" value="Genomic_DNA"/>
</dbReference>
<evidence type="ECO:0000313" key="2">
    <source>
        <dbReference type="EMBL" id="MPC63686.1"/>
    </source>
</evidence>
<sequence length="136" mass="14976">MVRVENIVVMMTMAVIVMTAVIVTTEVVVSVMGMAGHISPSCWSAAGRVTSRITALHCSDCLLLQPFGRFNHFLPPITSLPSLPPPVTPSSTFVTCVVRRTLRQPGEGQEPPFTCPHHNRRSASAFWLPFLFFRVP</sequence>
<keyword evidence="3" id="KW-1185">Reference proteome</keyword>
<dbReference type="Proteomes" id="UP000324222">
    <property type="component" value="Unassembled WGS sequence"/>
</dbReference>
<keyword evidence="1" id="KW-0472">Membrane</keyword>
<keyword evidence="1" id="KW-0812">Transmembrane</keyword>
<reference evidence="2 3" key="1">
    <citation type="submission" date="2019-05" db="EMBL/GenBank/DDBJ databases">
        <title>Another draft genome of Portunus trituberculatus and its Hox gene families provides insights of decapod evolution.</title>
        <authorList>
            <person name="Jeong J.-H."/>
            <person name="Song I."/>
            <person name="Kim S."/>
            <person name="Choi T."/>
            <person name="Kim D."/>
            <person name="Ryu S."/>
            <person name="Kim W."/>
        </authorList>
    </citation>
    <scope>NUCLEOTIDE SEQUENCE [LARGE SCALE GENOMIC DNA]</scope>
    <source>
        <tissue evidence="2">Muscle</tissue>
    </source>
</reference>
<comment type="caution">
    <text evidence="2">The sequence shown here is derived from an EMBL/GenBank/DDBJ whole genome shotgun (WGS) entry which is preliminary data.</text>
</comment>
<name>A0A5B7H1F8_PORTR</name>
<proteinExistence type="predicted"/>
<evidence type="ECO:0000313" key="3">
    <source>
        <dbReference type="Proteomes" id="UP000324222"/>
    </source>
</evidence>
<gene>
    <name evidence="2" type="ORF">E2C01_057788</name>
</gene>
<dbReference type="AlphaFoldDB" id="A0A5B7H1F8"/>